<accession>E2C6V0</accession>
<evidence type="ECO:0000313" key="2">
    <source>
        <dbReference type="EMBL" id="EFN76329.1"/>
    </source>
</evidence>
<gene>
    <name evidence="2" type="ORF">EAI_16761</name>
</gene>
<feature type="non-terminal residue" evidence="2">
    <location>
        <position position="1"/>
    </location>
</feature>
<feature type="non-terminal residue" evidence="2">
    <location>
        <position position="75"/>
    </location>
</feature>
<sequence length="75" mass="8444">CLANHKGSVGGMEVQGMLEIFARAEDLHGAKYKKYIGDGDTKTFQALLHQDEVEKKECVNHVQKRMGSRLRNAKK</sequence>
<dbReference type="EMBL" id="GL453203">
    <property type="protein sequence ID" value="EFN76329.1"/>
    <property type="molecule type" value="Genomic_DNA"/>
</dbReference>
<name>E2C6V0_HARSA</name>
<feature type="domain" description="Mutator-like transposase" evidence="1">
    <location>
        <begin position="1"/>
        <end position="73"/>
    </location>
</feature>
<organism evidence="3">
    <name type="scientific">Harpegnathos saltator</name>
    <name type="common">Jerdon's jumping ant</name>
    <dbReference type="NCBI Taxonomy" id="610380"/>
    <lineage>
        <taxon>Eukaryota</taxon>
        <taxon>Metazoa</taxon>
        <taxon>Ecdysozoa</taxon>
        <taxon>Arthropoda</taxon>
        <taxon>Hexapoda</taxon>
        <taxon>Insecta</taxon>
        <taxon>Pterygota</taxon>
        <taxon>Neoptera</taxon>
        <taxon>Endopterygota</taxon>
        <taxon>Hymenoptera</taxon>
        <taxon>Apocrita</taxon>
        <taxon>Aculeata</taxon>
        <taxon>Formicoidea</taxon>
        <taxon>Formicidae</taxon>
        <taxon>Ponerinae</taxon>
        <taxon>Ponerini</taxon>
        <taxon>Harpegnathos</taxon>
    </lineage>
</organism>
<reference evidence="2 3" key="1">
    <citation type="journal article" date="2010" name="Science">
        <title>Genomic comparison of the ants Camponotus floridanus and Harpegnathos saltator.</title>
        <authorList>
            <person name="Bonasio R."/>
            <person name="Zhang G."/>
            <person name="Ye C."/>
            <person name="Mutti N.S."/>
            <person name="Fang X."/>
            <person name="Qin N."/>
            <person name="Donahue G."/>
            <person name="Yang P."/>
            <person name="Li Q."/>
            <person name="Li C."/>
            <person name="Zhang P."/>
            <person name="Huang Z."/>
            <person name="Berger S.L."/>
            <person name="Reinberg D."/>
            <person name="Wang J."/>
            <person name="Liebig J."/>
        </authorList>
    </citation>
    <scope>NUCLEOTIDE SEQUENCE [LARGE SCALE GENOMIC DNA]</scope>
    <source>
        <strain evidence="2 3">R22 G/1</strain>
    </source>
</reference>
<dbReference type="OrthoDB" id="10060618at2759"/>
<evidence type="ECO:0000313" key="3">
    <source>
        <dbReference type="Proteomes" id="UP000008237"/>
    </source>
</evidence>
<evidence type="ECO:0000259" key="1">
    <source>
        <dbReference type="Pfam" id="PF20700"/>
    </source>
</evidence>
<dbReference type="Proteomes" id="UP000008237">
    <property type="component" value="Unassembled WGS sequence"/>
</dbReference>
<dbReference type="InterPro" id="IPR049012">
    <property type="entry name" value="Mutator_transp_dom"/>
</dbReference>
<dbReference type="InParanoid" id="E2C6V0"/>
<keyword evidence="3" id="KW-1185">Reference proteome</keyword>
<dbReference type="AlphaFoldDB" id="E2C6V0"/>
<protein>
    <recommendedName>
        <fullName evidence="1">Mutator-like transposase domain-containing protein</fullName>
    </recommendedName>
</protein>
<proteinExistence type="predicted"/>
<dbReference type="Pfam" id="PF20700">
    <property type="entry name" value="Mutator"/>
    <property type="match status" value="1"/>
</dbReference>